<feature type="region of interest" description="Disordered" evidence="1">
    <location>
        <begin position="343"/>
        <end position="491"/>
    </location>
</feature>
<feature type="compositionally biased region" description="Low complexity" evidence="1">
    <location>
        <begin position="416"/>
        <end position="491"/>
    </location>
</feature>
<name>A0A2P6VNX5_9CHLO</name>
<gene>
    <name evidence="3" type="ORF">C2E20_1029</name>
</gene>
<keyword evidence="2" id="KW-0732">Signal</keyword>
<feature type="chain" id="PRO_5015173627" evidence="2">
    <location>
        <begin position="22"/>
        <end position="589"/>
    </location>
</feature>
<reference evidence="3 4" key="1">
    <citation type="journal article" date="2018" name="Plant J.">
        <title>Genome sequences of Chlorella sorokiniana UTEX 1602 and Micractinium conductrix SAG 241.80: implications to maltose excretion by a green alga.</title>
        <authorList>
            <person name="Arriola M.B."/>
            <person name="Velmurugan N."/>
            <person name="Zhang Y."/>
            <person name="Plunkett M.H."/>
            <person name="Hondzo H."/>
            <person name="Barney B.M."/>
        </authorList>
    </citation>
    <scope>NUCLEOTIDE SEQUENCE [LARGE SCALE GENOMIC DNA]</scope>
    <source>
        <strain evidence="3 4">SAG 241.80</strain>
    </source>
</reference>
<sequence length="589" mass="58507">MRPQAALIVAALLALSGAASALQDPMAGRKLLQATGLAQALSTAQAQVGDAEASSLAQSAASSDFGATAAAQTFARVATSSPSSAVDIGAAAIASSYARAKAVAATAAHAFFLPSVEVQVLANTWEQCLAKAICLAPENAGVAIAIAFSDALAVDRATCGASCQASAFAQATARALALAVQTCGCSNPSVAVAQAVAELGPSEAHAFLEALALASTAAGIKLPACIFPISCVYIAPVIVSYICAVPVRVVFEECATQPKVIIICGKAGLPVRPEQATSPAKRFLQGIGDAIKAKIQSAEDAASKEGVSGGQAAPEAEKASEEVQAGGDVAAKVGASLAQRVGGLPAPQAGQEEQPQGQQEASPAGGTAGAATQGQTQGEQPTTGTQSLAEALRQRGQAAKPVPTGPSEPQAAIVAEPGSQQGQQRLQGQQGQTQEQVAPQQVAPQQVAPQQVAPQGQGQEQAGQQGQQGQQGLTQEQVAPQQVQAQKVPEPSADVCASICAGYWQGVSQLSPDSIQAIQDVGCNPGAEYCAKPRQAVPTTGTTAVDSGRPAPRGRGVTLPSAGTETGTDTGSGSGSGAGPEDGGTQGSP</sequence>
<evidence type="ECO:0000256" key="2">
    <source>
        <dbReference type="SAM" id="SignalP"/>
    </source>
</evidence>
<comment type="caution">
    <text evidence="3">The sequence shown here is derived from an EMBL/GenBank/DDBJ whole genome shotgun (WGS) entry which is preliminary data.</text>
</comment>
<evidence type="ECO:0000313" key="3">
    <source>
        <dbReference type="EMBL" id="PSC75803.1"/>
    </source>
</evidence>
<evidence type="ECO:0000313" key="4">
    <source>
        <dbReference type="Proteomes" id="UP000239649"/>
    </source>
</evidence>
<feature type="signal peptide" evidence="2">
    <location>
        <begin position="1"/>
        <end position="21"/>
    </location>
</feature>
<proteinExistence type="predicted"/>
<dbReference type="EMBL" id="LHPF02000002">
    <property type="protein sequence ID" value="PSC75803.1"/>
    <property type="molecule type" value="Genomic_DNA"/>
</dbReference>
<feature type="compositionally biased region" description="Low complexity" evidence="1">
    <location>
        <begin position="345"/>
        <end position="387"/>
    </location>
</feature>
<dbReference type="OrthoDB" id="515808at2759"/>
<feature type="region of interest" description="Disordered" evidence="1">
    <location>
        <begin position="534"/>
        <end position="589"/>
    </location>
</feature>
<accession>A0A2P6VNX5</accession>
<protein>
    <submittedName>
        <fullName evidence="3">Uncharacterized protein</fullName>
    </submittedName>
</protein>
<evidence type="ECO:0000256" key="1">
    <source>
        <dbReference type="SAM" id="MobiDB-lite"/>
    </source>
</evidence>
<dbReference type="AlphaFoldDB" id="A0A2P6VNX5"/>
<dbReference type="Proteomes" id="UP000239649">
    <property type="component" value="Unassembled WGS sequence"/>
</dbReference>
<feature type="region of interest" description="Disordered" evidence="1">
    <location>
        <begin position="302"/>
        <end position="325"/>
    </location>
</feature>
<organism evidence="3 4">
    <name type="scientific">Micractinium conductrix</name>
    <dbReference type="NCBI Taxonomy" id="554055"/>
    <lineage>
        <taxon>Eukaryota</taxon>
        <taxon>Viridiplantae</taxon>
        <taxon>Chlorophyta</taxon>
        <taxon>core chlorophytes</taxon>
        <taxon>Trebouxiophyceae</taxon>
        <taxon>Chlorellales</taxon>
        <taxon>Chlorellaceae</taxon>
        <taxon>Chlorella clade</taxon>
        <taxon>Micractinium</taxon>
    </lineage>
</organism>
<feature type="compositionally biased region" description="Gly residues" evidence="1">
    <location>
        <begin position="570"/>
        <end position="589"/>
    </location>
</feature>
<keyword evidence="4" id="KW-1185">Reference proteome</keyword>